<dbReference type="EMBL" id="JAXIOK010000001">
    <property type="protein sequence ID" value="KAK4780354.1"/>
    <property type="molecule type" value="Genomic_DNA"/>
</dbReference>
<dbReference type="InterPro" id="IPR012876">
    <property type="entry name" value="DUF1677_pln"/>
</dbReference>
<evidence type="ECO:0000256" key="1">
    <source>
        <dbReference type="SAM" id="MobiDB-lite"/>
    </source>
</evidence>
<dbReference type="PANTHER" id="PTHR33108:SF32">
    <property type="entry name" value="DUF1677 FAMILY PROTEIN (DUF1677)"/>
    <property type="match status" value="1"/>
</dbReference>
<accession>A0AAN7L9A5</accession>
<protein>
    <recommendedName>
        <fullName evidence="4">DUF1677 family protein</fullName>
    </recommendedName>
</protein>
<feature type="region of interest" description="Disordered" evidence="1">
    <location>
        <begin position="132"/>
        <end position="161"/>
    </location>
</feature>
<keyword evidence="3" id="KW-1185">Reference proteome</keyword>
<dbReference type="Pfam" id="PF07911">
    <property type="entry name" value="DUF1677"/>
    <property type="match status" value="1"/>
</dbReference>
<reference evidence="2 3" key="1">
    <citation type="journal article" date="2023" name="Hortic Res">
        <title>Pangenome of water caltrop reveals structural variations and asymmetric subgenome divergence after allopolyploidization.</title>
        <authorList>
            <person name="Zhang X."/>
            <person name="Chen Y."/>
            <person name="Wang L."/>
            <person name="Yuan Y."/>
            <person name="Fang M."/>
            <person name="Shi L."/>
            <person name="Lu R."/>
            <person name="Comes H.P."/>
            <person name="Ma Y."/>
            <person name="Chen Y."/>
            <person name="Huang G."/>
            <person name="Zhou Y."/>
            <person name="Zheng Z."/>
            <person name="Qiu Y."/>
        </authorList>
    </citation>
    <scope>NUCLEOTIDE SEQUENCE [LARGE SCALE GENOMIC DNA]</scope>
    <source>
        <tissue evidence="2">Roots</tissue>
    </source>
</reference>
<organism evidence="2 3">
    <name type="scientific">Trapa incisa</name>
    <dbReference type="NCBI Taxonomy" id="236973"/>
    <lineage>
        <taxon>Eukaryota</taxon>
        <taxon>Viridiplantae</taxon>
        <taxon>Streptophyta</taxon>
        <taxon>Embryophyta</taxon>
        <taxon>Tracheophyta</taxon>
        <taxon>Spermatophyta</taxon>
        <taxon>Magnoliopsida</taxon>
        <taxon>eudicotyledons</taxon>
        <taxon>Gunneridae</taxon>
        <taxon>Pentapetalae</taxon>
        <taxon>rosids</taxon>
        <taxon>malvids</taxon>
        <taxon>Myrtales</taxon>
        <taxon>Lythraceae</taxon>
        <taxon>Trapa</taxon>
    </lineage>
</organism>
<gene>
    <name evidence="2" type="ORF">SAY87_016460</name>
</gene>
<sequence>MSASVISDTMAAISGPPESQPQAVPLPAVISAGAQAEVVEFAICDCCSLKEECTPAYIKMVRERYFGKWVCGLCAEAIKDEIARTERLISGEEAMNRHINFCKKFISHGGPTMVDPTIHLISVMRQVLRKSLEPRSTPNSPTRVPMKPLARSGSCFPSLTG</sequence>
<evidence type="ECO:0000313" key="3">
    <source>
        <dbReference type="Proteomes" id="UP001345219"/>
    </source>
</evidence>
<evidence type="ECO:0008006" key="4">
    <source>
        <dbReference type="Google" id="ProtNLM"/>
    </source>
</evidence>
<proteinExistence type="predicted"/>
<dbReference type="Proteomes" id="UP001345219">
    <property type="component" value="Chromosome 13"/>
</dbReference>
<name>A0AAN7L9A5_9MYRT</name>
<dbReference type="AlphaFoldDB" id="A0AAN7L9A5"/>
<dbReference type="PANTHER" id="PTHR33108">
    <property type="entry name" value="OS01G0745000 PROTEIN"/>
    <property type="match status" value="1"/>
</dbReference>
<evidence type="ECO:0000313" key="2">
    <source>
        <dbReference type="EMBL" id="KAK4780354.1"/>
    </source>
</evidence>
<comment type="caution">
    <text evidence="2">The sequence shown here is derived from an EMBL/GenBank/DDBJ whole genome shotgun (WGS) entry which is preliminary data.</text>
</comment>